<evidence type="ECO:0000256" key="3">
    <source>
        <dbReference type="ARBA" id="ARBA00023295"/>
    </source>
</evidence>
<dbReference type="GO" id="GO:0005829">
    <property type="term" value="C:cytosol"/>
    <property type="evidence" value="ECO:0007669"/>
    <property type="project" value="TreeGrafter"/>
</dbReference>
<dbReference type="PROSITE" id="PS00572">
    <property type="entry name" value="GLYCOSYL_HYDROL_F1_1"/>
    <property type="match status" value="1"/>
</dbReference>
<evidence type="ECO:0000256" key="5">
    <source>
        <dbReference type="RuleBase" id="RU003690"/>
    </source>
</evidence>
<dbReference type="InterPro" id="IPR018120">
    <property type="entry name" value="Glyco_hydro_1_AS"/>
</dbReference>
<dbReference type="FunFam" id="3.20.20.80:FF:000004">
    <property type="entry name" value="Beta-glucosidase 6-phospho-beta-glucosidase"/>
    <property type="match status" value="1"/>
</dbReference>
<dbReference type="OrthoDB" id="1637462at2"/>
<evidence type="ECO:0000256" key="2">
    <source>
        <dbReference type="ARBA" id="ARBA00022801"/>
    </source>
</evidence>
<keyword evidence="2" id="KW-0378">Hydrolase</keyword>
<evidence type="ECO:0000313" key="6">
    <source>
        <dbReference type="EMBL" id="RST88785.1"/>
    </source>
</evidence>
<proteinExistence type="inferred from homology"/>
<name>A0A3S0AB61_9ENTE</name>
<dbReference type="GO" id="GO:0008422">
    <property type="term" value="F:beta-glucosidase activity"/>
    <property type="evidence" value="ECO:0007669"/>
    <property type="project" value="TreeGrafter"/>
</dbReference>
<keyword evidence="7" id="KW-1185">Reference proteome</keyword>
<comment type="similarity">
    <text evidence="1 5">Belongs to the glycosyl hydrolase 1 family.</text>
</comment>
<dbReference type="AlphaFoldDB" id="A0A3S0AB61"/>
<dbReference type="PANTHER" id="PTHR10353:SF122">
    <property type="entry name" value="6-PHOSPHO-BETA-GLUCOSIDASE ASCB-RELATED"/>
    <property type="match status" value="1"/>
</dbReference>
<keyword evidence="3" id="KW-0326">Glycosidase</keyword>
<accession>A0A3S0AB61</accession>
<comment type="caution">
    <text evidence="6">The sequence shown here is derived from an EMBL/GenBank/DDBJ whole genome shotgun (WGS) entry which is preliminary data.</text>
</comment>
<dbReference type="InterPro" id="IPR001360">
    <property type="entry name" value="Glyco_hydro_1"/>
</dbReference>
<dbReference type="PANTHER" id="PTHR10353">
    <property type="entry name" value="GLYCOSYL HYDROLASE"/>
    <property type="match status" value="1"/>
</dbReference>
<dbReference type="RefSeq" id="WP_125943879.1">
    <property type="nucleotide sequence ID" value="NZ_PXZH01000006.1"/>
</dbReference>
<dbReference type="GO" id="GO:0016052">
    <property type="term" value="P:carbohydrate catabolic process"/>
    <property type="evidence" value="ECO:0007669"/>
    <property type="project" value="TreeGrafter"/>
</dbReference>
<evidence type="ECO:0000313" key="7">
    <source>
        <dbReference type="Proteomes" id="UP000277864"/>
    </source>
</evidence>
<dbReference type="Proteomes" id="UP000277864">
    <property type="component" value="Unassembled WGS sequence"/>
</dbReference>
<protein>
    <submittedName>
        <fullName evidence="6">6-phospho-beta-glucosidase</fullName>
    </submittedName>
</protein>
<evidence type="ECO:0000256" key="4">
    <source>
        <dbReference type="PROSITE-ProRule" id="PRU10055"/>
    </source>
</evidence>
<feature type="active site" description="Nucleophile" evidence="4">
    <location>
        <position position="367"/>
    </location>
</feature>
<evidence type="ECO:0000256" key="1">
    <source>
        <dbReference type="ARBA" id="ARBA00010838"/>
    </source>
</evidence>
<dbReference type="InterPro" id="IPR017853">
    <property type="entry name" value="GH"/>
</dbReference>
<dbReference type="PRINTS" id="PR00131">
    <property type="entry name" value="GLHYDRLASE1"/>
</dbReference>
<organism evidence="6 7">
    <name type="scientific">Vagococcus humatus</name>
    <dbReference type="NCBI Taxonomy" id="1889241"/>
    <lineage>
        <taxon>Bacteria</taxon>
        <taxon>Bacillati</taxon>
        <taxon>Bacillota</taxon>
        <taxon>Bacilli</taxon>
        <taxon>Lactobacillales</taxon>
        <taxon>Enterococcaceae</taxon>
        <taxon>Vagococcus</taxon>
    </lineage>
</organism>
<dbReference type="Pfam" id="PF00232">
    <property type="entry name" value="Glyco_hydro_1"/>
    <property type="match status" value="1"/>
</dbReference>
<dbReference type="Gene3D" id="3.20.20.80">
    <property type="entry name" value="Glycosidases"/>
    <property type="match status" value="1"/>
</dbReference>
<dbReference type="EMBL" id="PXZH01000006">
    <property type="protein sequence ID" value="RST88785.1"/>
    <property type="molecule type" value="Genomic_DNA"/>
</dbReference>
<reference evidence="6 7" key="1">
    <citation type="submission" date="2018-03" db="EMBL/GenBank/DDBJ databases">
        <authorList>
            <person name="Gulvik C.A."/>
        </authorList>
    </citation>
    <scope>NUCLEOTIDE SEQUENCE [LARGE SCALE GENOMIC DNA]</scope>
    <source>
        <strain evidence="6 7">JCM 31581</strain>
    </source>
</reference>
<sequence length="474" mass="54690">MENKSHFTKDFLFGSAAAAYHFEGAYNQDGKGVAISDVVPNAPSDGRTKEPTEDNLKLQSIDFYNRYEEDVELFSELGLRCFRTSIAWSRIFPTGIEEKPNEAGLAFYDRLFDKLLSKGIEPIITITHTSEMPLYLAETYNGFANRKLIDFYLKYVETIVTRYKDKVKYWLTFNEINALLGMPFYQAGIDETNGVTEEEKFQALHHMFVASAKAKQLIKGISPDAQVGCSFISRLTYPLSSKPTDILAAQEENLFYDFFTDIQAFGEYSWFIKNYFKKNEINLSIDTEDMKLLKENTMDFLAFSYYNTSCSTYDKDAGEKGKGNIFETVKNPELVEDEWGWQMDPIGLKVFLNHLWNRYQLPMFIVENGFAAIEQLEKRDEKLTVRDDYRIKLIGDHLKQINEALADGIHVIGYTNWAVMDFVSGTTGTMLKRWGFIYVDYQQDGSGTLNRYKKESFDWYHQVIETNGSSLFDC</sequence>
<dbReference type="SUPFAM" id="SSF51445">
    <property type="entry name" value="(Trans)glycosidases"/>
    <property type="match status" value="1"/>
</dbReference>
<gene>
    <name evidence="6" type="ORF">C7P63_09305</name>
</gene>